<dbReference type="PANTHER" id="PTHR11122:SF13">
    <property type="entry name" value="GLUCOSE-6-PHOSPHATE 1-EPIMERASE"/>
    <property type="match status" value="1"/>
</dbReference>
<dbReference type="STRING" id="361279.SAMN05421663_10246"/>
<dbReference type="GO" id="GO:0005975">
    <property type="term" value="P:carbohydrate metabolic process"/>
    <property type="evidence" value="ECO:0007669"/>
    <property type="project" value="InterPro"/>
</dbReference>
<dbReference type="Gene3D" id="2.70.98.10">
    <property type="match status" value="1"/>
</dbReference>
<dbReference type="InterPro" id="IPR014718">
    <property type="entry name" value="GH-type_carb-bd"/>
</dbReference>
<name>A0A1G6KK04_9BACI</name>
<gene>
    <name evidence="1" type="ORF">SAMN05421663_10246</name>
</gene>
<dbReference type="OrthoDB" id="9795355at2"/>
<dbReference type="Pfam" id="PF01263">
    <property type="entry name" value="Aldose_epim"/>
    <property type="match status" value="1"/>
</dbReference>
<dbReference type="InterPro" id="IPR037481">
    <property type="entry name" value="LacX"/>
</dbReference>
<dbReference type="GO" id="GO:0016853">
    <property type="term" value="F:isomerase activity"/>
    <property type="evidence" value="ECO:0007669"/>
    <property type="project" value="InterPro"/>
</dbReference>
<dbReference type="PANTHER" id="PTHR11122">
    <property type="entry name" value="APOSPORY-ASSOCIATED PROTEIN C-RELATED"/>
    <property type="match status" value="1"/>
</dbReference>
<dbReference type="EMBL" id="FMZB01000002">
    <property type="protein sequence ID" value="SDC31419.1"/>
    <property type="molecule type" value="Genomic_DNA"/>
</dbReference>
<proteinExistence type="predicted"/>
<sequence>MIRIENESLSVEIAELGAEVRSVLHKGTELSYMWSGDPAYWGRVSPVLFPIVGRLKDGRYIAEDKTYELSQHGFLRDTVFKVSETQADSVTFTFESNGKYQDVYPYEFRVEIGYRLEEDRLYVEWNVNNLEKDKQMYFSIGAHPAFRVPLKTGEEAADYKLYLKPVKEEQVMAYELVDGLIRMKDQPAVLPAVSIQSALFENDALVYDKIEEVRLESSKGNGVAVSLPGFPYVGIWSKYDAKAGTIAPFVCIEPWFGIADTTDSTSVLSQKAGIQQLAPEAAFTTSYHITFF</sequence>
<evidence type="ECO:0000313" key="2">
    <source>
        <dbReference type="Proteomes" id="UP000198666"/>
    </source>
</evidence>
<dbReference type="CDD" id="cd09024">
    <property type="entry name" value="Aldose_epim_lacX"/>
    <property type="match status" value="1"/>
</dbReference>
<accession>A0A1G6KK04</accession>
<dbReference type="SUPFAM" id="SSF74650">
    <property type="entry name" value="Galactose mutarotase-like"/>
    <property type="match status" value="1"/>
</dbReference>
<dbReference type="InterPro" id="IPR008183">
    <property type="entry name" value="Aldose_1/G6P_1-epimerase"/>
</dbReference>
<dbReference type="Proteomes" id="UP000198666">
    <property type="component" value="Unassembled WGS sequence"/>
</dbReference>
<dbReference type="RefSeq" id="WP_093725918.1">
    <property type="nucleotide sequence ID" value="NZ_FMZB01000002.1"/>
</dbReference>
<keyword evidence="2" id="KW-1185">Reference proteome</keyword>
<dbReference type="GO" id="GO:0030246">
    <property type="term" value="F:carbohydrate binding"/>
    <property type="evidence" value="ECO:0007669"/>
    <property type="project" value="InterPro"/>
</dbReference>
<protein>
    <submittedName>
        <fullName evidence="1">Galactose mutarotase</fullName>
    </submittedName>
</protein>
<organism evidence="1 2">
    <name type="scientific">Terribacillus halophilus</name>
    <dbReference type="NCBI Taxonomy" id="361279"/>
    <lineage>
        <taxon>Bacteria</taxon>
        <taxon>Bacillati</taxon>
        <taxon>Bacillota</taxon>
        <taxon>Bacilli</taxon>
        <taxon>Bacillales</taxon>
        <taxon>Bacillaceae</taxon>
        <taxon>Terribacillus</taxon>
    </lineage>
</organism>
<evidence type="ECO:0000313" key="1">
    <source>
        <dbReference type="EMBL" id="SDC31419.1"/>
    </source>
</evidence>
<dbReference type="AlphaFoldDB" id="A0A1G6KK04"/>
<dbReference type="InterPro" id="IPR011013">
    <property type="entry name" value="Gal_mutarotase_sf_dom"/>
</dbReference>
<reference evidence="2" key="1">
    <citation type="submission" date="2016-10" db="EMBL/GenBank/DDBJ databases">
        <authorList>
            <person name="Varghese N."/>
            <person name="Submissions S."/>
        </authorList>
    </citation>
    <scope>NUCLEOTIDE SEQUENCE [LARGE SCALE GENOMIC DNA]</scope>
    <source>
        <strain evidence="2">DSM 21620</strain>
    </source>
</reference>